<evidence type="ECO:0000256" key="6">
    <source>
        <dbReference type="ARBA" id="ARBA00022833"/>
    </source>
</evidence>
<evidence type="ECO:0000256" key="5">
    <source>
        <dbReference type="ARBA" id="ARBA00022801"/>
    </source>
</evidence>
<keyword evidence="10" id="KW-1185">Reference proteome</keyword>
<dbReference type="Proteomes" id="UP001164718">
    <property type="component" value="Chromosome"/>
</dbReference>
<dbReference type="EC" id="3.4.13.-" evidence="9"/>
<dbReference type="PANTHER" id="PTHR43808">
    <property type="entry name" value="ACETYLORNITHINE DEACETYLASE"/>
    <property type="match status" value="1"/>
</dbReference>
<dbReference type="CDD" id="cd03888">
    <property type="entry name" value="M20_PepV"/>
    <property type="match status" value="1"/>
</dbReference>
<dbReference type="InterPro" id="IPR002933">
    <property type="entry name" value="Peptidase_M20"/>
</dbReference>
<gene>
    <name evidence="9" type="primary">pepV</name>
    <name evidence="9" type="ORF">OE104_01660</name>
</gene>
<keyword evidence="7 9" id="KW-0224">Dipeptidase</keyword>
<comment type="similarity">
    <text evidence="2">Belongs to the peptidase M20A family.</text>
</comment>
<proteinExistence type="inferred from homology"/>
<dbReference type="GO" id="GO:0006526">
    <property type="term" value="P:L-arginine biosynthetic process"/>
    <property type="evidence" value="ECO:0007669"/>
    <property type="project" value="TreeGrafter"/>
</dbReference>
<dbReference type="GO" id="GO:0008270">
    <property type="term" value="F:zinc ion binding"/>
    <property type="evidence" value="ECO:0007669"/>
    <property type="project" value="InterPro"/>
</dbReference>
<evidence type="ECO:0000313" key="9">
    <source>
        <dbReference type="EMBL" id="WAA10076.1"/>
    </source>
</evidence>
<protein>
    <submittedName>
        <fullName evidence="9">Dipeptidase PepV</fullName>
        <ecNumber evidence="9">3.4.13.-</ecNumber>
    </submittedName>
</protein>
<dbReference type="GO" id="GO:0008237">
    <property type="term" value="F:metallopeptidase activity"/>
    <property type="evidence" value="ECO:0007669"/>
    <property type="project" value="UniProtKB-KW"/>
</dbReference>
<keyword evidence="6" id="KW-0862">Zinc</keyword>
<dbReference type="KEGG" id="faf:OE104_01660"/>
<evidence type="ECO:0000256" key="4">
    <source>
        <dbReference type="ARBA" id="ARBA00022723"/>
    </source>
</evidence>
<dbReference type="Gene3D" id="3.30.70.360">
    <property type="match status" value="2"/>
</dbReference>
<reference evidence="9" key="1">
    <citation type="submission" date="2022-09" db="EMBL/GenBank/DDBJ databases">
        <title>Complete Genomes of Fervidibacillus albus and Fervidibacillus halotolerans isolated from tidal flat sediments.</title>
        <authorList>
            <person name="Kwon K.K."/>
            <person name="Yang S.-H."/>
            <person name="Park M.J."/>
            <person name="Oh H.-M."/>
        </authorList>
    </citation>
    <scope>NUCLEOTIDE SEQUENCE</scope>
    <source>
        <strain evidence="9">MEBiC13591</strain>
    </source>
</reference>
<name>A0A9E8LVX2_9BACI</name>
<evidence type="ECO:0000256" key="3">
    <source>
        <dbReference type="ARBA" id="ARBA00022670"/>
    </source>
</evidence>
<dbReference type="PANTHER" id="PTHR43808:SF31">
    <property type="entry name" value="N-ACETYL-L-CITRULLINE DEACETYLASE"/>
    <property type="match status" value="1"/>
</dbReference>
<dbReference type="AlphaFoldDB" id="A0A9E8LVX2"/>
<accession>A0A9E8LVX2</accession>
<evidence type="ECO:0000256" key="2">
    <source>
        <dbReference type="ARBA" id="ARBA00006247"/>
    </source>
</evidence>
<dbReference type="GO" id="GO:0006508">
    <property type="term" value="P:proteolysis"/>
    <property type="evidence" value="ECO:0007669"/>
    <property type="project" value="UniProtKB-KW"/>
</dbReference>
<dbReference type="SUPFAM" id="SSF53187">
    <property type="entry name" value="Zn-dependent exopeptidases"/>
    <property type="match status" value="1"/>
</dbReference>
<dbReference type="GO" id="GO:0008777">
    <property type="term" value="F:acetylornithine deacetylase activity"/>
    <property type="evidence" value="ECO:0007669"/>
    <property type="project" value="TreeGrafter"/>
</dbReference>
<dbReference type="NCBIfam" id="TIGR01887">
    <property type="entry name" value="dipeptidaselike"/>
    <property type="match status" value="1"/>
</dbReference>
<dbReference type="Pfam" id="PF01546">
    <property type="entry name" value="Peptidase_M20"/>
    <property type="match status" value="1"/>
</dbReference>
<keyword evidence="4" id="KW-0479">Metal-binding</keyword>
<dbReference type="GO" id="GO:0016805">
    <property type="term" value="F:dipeptidase activity"/>
    <property type="evidence" value="ECO:0007669"/>
    <property type="project" value="UniProtKB-KW"/>
</dbReference>
<organism evidence="9 10">
    <name type="scientific">Fervidibacillus albus</name>
    <dbReference type="NCBI Taxonomy" id="2980026"/>
    <lineage>
        <taxon>Bacteria</taxon>
        <taxon>Bacillati</taxon>
        <taxon>Bacillota</taxon>
        <taxon>Bacilli</taxon>
        <taxon>Bacillales</taxon>
        <taxon>Bacillaceae</taxon>
        <taxon>Fervidibacillus</taxon>
    </lineage>
</organism>
<dbReference type="InterPro" id="IPR010964">
    <property type="entry name" value="M20A_pepV-rel"/>
</dbReference>
<sequence>MEKINWYEEVVKRKDALLKDTIRLIQVKSELDEEHATVDAPLGKGVLDALLFMLNKGKEAGFKTKNVDQLAGHIEFGEGEESVGILCHVDVVPAGEGWTFPPYEGVIQDGKLFGRGALDDKGPTMAAFYAMKIVNELNLPLSKRIRMIIGTDEESKWRCVEHYFQKEEMPTVGFAPDADFPIIFAEKGIADLDLIYKGKKSLPTTNGYEVIEFHSGKRYNMVPDSAEAVIAYRENPEAITERFADYLKSESVQGKIHMDENRMTLTIQGKAAHAMEPNDGVNAGLYLASFLSKERIDEKAAPFFSFIHKYMFQDSRGEKLQIDCKDDLMGDLTMNVGILSYQKDTGGKIGLNFRYPASCCMDEVKEKISEIGTNAHFRLGHFSDSKPHHVDPNDPLIQTLQQVYEKQTRNRAELLAIGGGTYARSLKSGVAFGPLFPGKADVAHQRDEYIDVDDLLKATAIYAEAIYELAKA</sequence>
<dbReference type="Gene3D" id="3.40.630.10">
    <property type="entry name" value="Zn peptidases"/>
    <property type="match status" value="1"/>
</dbReference>
<evidence type="ECO:0000256" key="7">
    <source>
        <dbReference type="ARBA" id="ARBA00022997"/>
    </source>
</evidence>
<comment type="cofactor">
    <cofactor evidence="1">
        <name>Zn(2+)</name>
        <dbReference type="ChEBI" id="CHEBI:29105"/>
    </cofactor>
</comment>
<dbReference type="InterPro" id="IPR036264">
    <property type="entry name" value="Bact_exopeptidase_dim_dom"/>
</dbReference>
<dbReference type="SUPFAM" id="SSF55031">
    <property type="entry name" value="Bacterial exopeptidase dimerisation domain"/>
    <property type="match status" value="1"/>
</dbReference>
<evidence type="ECO:0000256" key="1">
    <source>
        <dbReference type="ARBA" id="ARBA00001947"/>
    </source>
</evidence>
<dbReference type="InterPro" id="IPR050072">
    <property type="entry name" value="Peptidase_M20A"/>
</dbReference>
<dbReference type="NCBIfam" id="NF005591">
    <property type="entry name" value="PRK07318.1"/>
    <property type="match status" value="1"/>
</dbReference>
<dbReference type="EMBL" id="CP106878">
    <property type="protein sequence ID" value="WAA10076.1"/>
    <property type="molecule type" value="Genomic_DNA"/>
</dbReference>
<evidence type="ECO:0000313" key="10">
    <source>
        <dbReference type="Proteomes" id="UP001164718"/>
    </source>
</evidence>
<keyword evidence="8" id="KW-0482">Metalloprotease</keyword>
<evidence type="ECO:0000256" key="8">
    <source>
        <dbReference type="ARBA" id="ARBA00023049"/>
    </source>
</evidence>
<dbReference type="RefSeq" id="WP_275417861.1">
    <property type="nucleotide sequence ID" value="NZ_CP106878.1"/>
</dbReference>
<keyword evidence="3" id="KW-0645">Protease</keyword>
<keyword evidence="5 9" id="KW-0378">Hydrolase</keyword>